<feature type="domain" description="EF-hand" evidence="4">
    <location>
        <begin position="111"/>
        <end position="146"/>
    </location>
</feature>
<dbReference type="InterPro" id="IPR018247">
    <property type="entry name" value="EF_Hand_1_Ca_BS"/>
</dbReference>
<dbReference type="PROSITE" id="PS00018">
    <property type="entry name" value="EF_HAND_1"/>
    <property type="match status" value="4"/>
</dbReference>
<dbReference type="AlphaFoldDB" id="A0A3Q0KP07"/>
<dbReference type="PROSITE" id="PS50222">
    <property type="entry name" value="EF_HAND_2"/>
    <property type="match status" value="4"/>
</dbReference>
<proteinExistence type="predicted"/>
<dbReference type="GO" id="GO:0005509">
    <property type="term" value="F:calcium ion binding"/>
    <property type="evidence" value="ECO:0007669"/>
    <property type="project" value="InterPro"/>
</dbReference>
<evidence type="ECO:0000259" key="4">
    <source>
        <dbReference type="PROSITE" id="PS50222"/>
    </source>
</evidence>
<keyword evidence="2" id="KW-0677">Repeat</keyword>
<dbReference type="Gene3D" id="1.10.238.10">
    <property type="entry name" value="EF-hand"/>
    <property type="match status" value="1"/>
</dbReference>
<dbReference type="InterPro" id="IPR002048">
    <property type="entry name" value="EF_hand_dom"/>
</dbReference>
<sequence length="157" mass="18700">MTTDDALIQMFYDIDVDKSGAVDCDELREYLIKKEFGECFITRFLRTFDSNRDGMITFEEYQTGIHKISHLRKKYFNYYHILKKLDKDKNGYITTHEIYDVLYESGNKNYFSSKDLQAFIRKYDQDGDGKLNYHEFLDYLLEQPTSEGCPRTLNISK</sequence>
<dbReference type="InParanoid" id="A0A3Q0KP07"/>
<organism evidence="5 6">
    <name type="scientific">Schistosoma mansoni</name>
    <name type="common">Blood fluke</name>
    <dbReference type="NCBI Taxonomy" id="6183"/>
    <lineage>
        <taxon>Eukaryota</taxon>
        <taxon>Metazoa</taxon>
        <taxon>Spiralia</taxon>
        <taxon>Lophotrochozoa</taxon>
        <taxon>Platyhelminthes</taxon>
        <taxon>Trematoda</taxon>
        <taxon>Digenea</taxon>
        <taxon>Strigeidida</taxon>
        <taxon>Schistosomatoidea</taxon>
        <taxon>Schistosomatidae</taxon>
        <taxon>Schistosoma</taxon>
    </lineage>
</organism>
<dbReference type="SMART" id="SM00054">
    <property type="entry name" value="EFh"/>
    <property type="match status" value="4"/>
</dbReference>
<evidence type="ECO:0000313" key="5">
    <source>
        <dbReference type="Proteomes" id="UP000008854"/>
    </source>
</evidence>
<evidence type="ECO:0000313" key="6">
    <source>
        <dbReference type="WBParaSite" id="Smp_146220.1"/>
    </source>
</evidence>
<evidence type="ECO:0000256" key="1">
    <source>
        <dbReference type="ARBA" id="ARBA00022723"/>
    </source>
</evidence>
<reference evidence="5" key="1">
    <citation type="journal article" date="2012" name="PLoS Negl. Trop. Dis.">
        <title>A systematically improved high quality genome and transcriptome of the human blood fluke Schistosoma mansoni.</title>
        <authorList>
            <person name="Protasio A.V."/>
            <person name="Tsai I.J."/>
            <person name="Babbage A."/>
            <person name="Nichol S."/>
            <person name="Hunt M."/>
            <person name="Aslett M.A."/>
            <person name="De Silva N."/>
            <person name="Velarde G.S."/>
            <person name="Anderson T.J."/>
            <person name="Clark R.C."/>
            <person name="Davidson C."/>
            <person name="Dillon G.P."/>
            <person name="Holroyd N.E."/>
            <person name="LoVerde P.T."/>
            <person name="Lloyd C."/>
            <person name="McQuillan J."/>
            <person name="Oliveira G."/>
            <person name="Otto T.D."/>
            <person name="Parker-Manuel S.J."/>
            <person name="Quail M.A."/>
            <person name="Wilson R.A."/>
            <person name="Zerlotini A."/>
            <person name="Dunne D.W."/>
            <person name="Berriman M."/>
        </authorList>
    </citation>
    <scope>NUCLEOTIDE SEQUENCE [LARGE SCALE GENOMIC DNA]</scope>
    <source>
        <strain evidence="5">Puerto Rican</strain>
    </source>
</reference>
<name>A0A3Q0KP07_SCHMA</name>
<feature type="domain" description="EF-hand" evidence="4">
    <location>
        <begin position="2"/>
        <end position="37"/>
    </location>
</feature>
<dbReference type="STRING" id="6183.A0A3Q0KP07"/>
<keyword evidence="1" id="KW-0479">Metal-binding</keyword>
<dbReference type="InterPro" id="IPR011992">
    <property type="entry name" value="EF-hand-dom_pair"/>
</dbReference>
<protein>
    <submittedName>
        <fullName evidence="6">Putative calcium-binding protein</fullName>
    </submittedName>
</protein>
<dbReference type="Pfam" id="PF13499">
    <property type="entry name" value="EF-hand_7"/>
    <property type="match status" value="2"/>
</dbReference>
<feature type="domain" description="EF-hand" evidence="4">
    <location>
        <begin position="73"/>
        <end position="108"/>
    </location>
</feature>
<dbReference type="Proteomes" id="UP000008854">
    <property type="component" value="Unassembled WGS sequence"/>
</dbReference>
<evidence type="ECO:0000256" key="3">
    <source>
        <dbReference type="ARBA" id="ARBA00022837"/>
    </source>
</evidence>
<dbReference type="FunFam" id="1.10.238.10:FF:000003">
    <property type="entry name" value="Calmodulin A"/>
    <property type="match status" value="1"/>
</dbReference>
<feature type="domain" description="EF-hand" evidence="4">
    <location>
        <begin position="41"/>
        <end position="71"/>
    </location>
</feature>
<dbReference type="InterPro" id="IPR051581">
    <property type="entry name" value="Ca-bind"/>
</dbReference>
<keyword evidence="5" id="KW-1185">Reference proteome</keyword>
<dbReference type="PANTHER" id="PTHR34524:SF6">
    <property type="entry name" value="CALCYPHOSINE LIKE"/>
    <property type="match status" value="1"/>
</dbReference>
<evidence type="ECO:0000256" key="2">
    <source>
        <dbReference type="ARBA" id="ARBA00022737"/>
    </source>
</evidence>
<dbReference type="PANTHER" id="PTHR34524">
    <property type="entry name" value="CALCYPHOSIN"/>
    <property type="match status" value="1"/>
</dbReference>
<dbReference type="SUPFAM" id="SSF47473">
    <property type="entry name" value="EF-hand"/>
    <property type="match status" value="1"/>
</dbReference>
<dbReference type="WBParaSite" id="Smp_146220.1">
    <property type="protein sequence ID" value="Smp_146220.1"/>
    <property type="gene ID" value="Smp_146220"/>
</dbReference>
<keyword evidence="3" id="KW-0106">Calcium</keyword>
<accession>A0A3Q0KP07</accession>
<reference evidence="6" key="2">
    <citation type="submission" date="2018-12" db="UniProtKB">
        <authorList>
            <consortium name="WormBaseParasite"/>
        </authorList>
    </citation>
    <scope>IDENTIFICATION</scope>
    <source>
        <strain evidence="6">Puerto Rican</strain>
    </source>
</reference>